<dbReference type="Gene3D" id="1.10.150.20">
    <property type="entry name" value="5' to 3' exonuclease, C-terminal subdomain"/>
    <property type="match status" value="1"/>
</dbReference>
<keyword evidence="4" id="KW-0067">ATP-binding</keyword>
<dbReference type="OMA" id="IFYEPVP"/>
<feature type="domain" description="Helicase C-terminal" evidence="6">
    <location>
        <begin position="347"/>
        <end position="513"/>
    </location>
</feature>
<dbReference type="GO" id="GO:0004386">
    <property type="term" value="F:helicase activity"/>
    <property type="evidence" value="ECO:0007669"/>
    <property type="project" value="UniProtKB-KW"/>
</dbReference>
<evidence type="ECO:0000256" key="1">
    <source>
        <dbReference type="ARBA" id="ARBA00022741"/>
    </source>
</evidence>
<evidence type="ECO:0000259" key="5">
    <source>
        <dbReference type="PROSITE" id="PS51192"/>
    </source>
</evidence>
<gene>
    <name evidence="7" type="ORF">HA336_06570</name>
</gene>
<evidence type="ECO:0000256" key="3">
    <source>
        <dbReference type="ARBA" id="ARBA00022806"/>
    </source>
</evidence>
<dbReference type="GeneID" id="1478273"/>
<dbReference type="GO" id="GO:0003677">
    <property type="term" value="F:DNA binding"/>
    <property type="evidence" value="ECO:0007669"/>
    <property type="project" value="InterPro"/>
</dbReference>
<dbReference type="Gene3D" id="3.40.50.300">
    <property type="entry name" value="P-loop containing nucleotide triphosphate hydrolases"/>
    <property type="match status" value="2"/>
</dbReference>
<dbReference type="Pfam" id="PF00271">
    <property type="entry name" value="Helicase_C"/>
    <property type="match status" value="1"/>
</dbReference>
<dbReference type="InterPro" id="IPR011545">
    <property type="entry name" value="DEAD/DEAH_box_helicase_dom"/>
</dbReference>
<evidence type="ECO:0000313" key="7">
    <source>
        <dbReference type="EMBL" id="HII70877.1"/>
    </source>
</evidence>
<dbReference type="SUPFAM" id="SSF47781">
    <property type="entry name" value="RuvA domain 2-like"/>
    <property type="match status" value="1"/>
</dbReference>
<dbReference type="Gene3D" id="1.20.1320.20">
    <property type="entry name" value="hef helicase domain"/>
    <property type="match status" value="1"/>
</dbReference>
<name>A0A832T7N7_9EURY</name>
<dbReference type="SMART" id="SM00487">
    <property type="entry name" value="DEXDc"/>
    <property type="match status" value="1"/>
</dbReference>
<dbReference type="NCBIfam" id="NF010337">
    <property type="entry name" value="PRK13766.1"/>
    <property type="match status" value="1"/>
</dbReference>
<accession>A0A832T7N7</accession>
<dbReference type="GO" id="GO:0016787">
    <property type="term" value="F:hydrolase activity"/>
    <property type="evidence" value="ECO:0007669"/>
    <property type="project" value="UniProtKB-KW"/>
</dbReference>
<dbReference type="CDD" id="cd20075">
    <property type="entry name" value="XPF_nuclease_XPF_arch"/>
    <property type="match status" value="1"/>
</dbReference>
<dbReference type="InterPro" id="IPR003583">
    <property type="entry name" value="Hlx-hairpin-Hlx_DNA-bd_motif"/>
</dbReference>
<dbReference type="GO" id="GO:0004518">
    <property type="term" value="F:nuclease activity"/>
    <property type="evidence" value="ECO:0007669"/>
    <property type="project" value="InterPro"/>
</dbReference>
<dbReference type="PROSITE" id="PS51192">
    <property type="entry name" value="HELICASE_ATP_BIND_1"/>
    <property type="match status" value="1"/>
</dbReference>
<comment type="caution">
    <text evidence="7">The sequence shown here is derived from an EMBL/GenBank/DDBJ whole genome shotgun (WGS) entry which is preliminary data.</text>
</comment>
<dbReference type="InterPro" id="IPR001650">
    <property type="entry name" value="Helicase_C-like"/>
</dbReference>
<dbReference type="GO" id="GO:0005524">
    <property type="term" value="F:ATP binding"/>
    <property type="evidence" value="ECO:0007669"/>
    <property type="project" value="UniProtKB-KW"/>
</dbReference>
<dbReference type="InterPro" id="IPR041755">
    <property type="entry name" value="Hef_ID"/>
</dbReference>
<keyword evidence="1" id="KW-0547">Nucleotide-binding</keyword>
<evidence type="ECO:0000256" key="2">
    <source>
        <dbReference type="ARBA" id="ARBA00022801"/>
    </source>
</evidence>
<feature type="domain" description="Helicase ATP-binding" evidence="5">
    <location>
        <begin position="23"/>
        <end position="181"/>
    </location>
</feature>
<dbReference type="Proteomes" id="UP000619545">
    <property type="component" value="Unassembled WGS sequence"/>
</dbReference>
<dbReference type="SMART" id="SM00490">
    <property type="entry name" value="HELICc"/>
    <property type="match status" value="1"/>
</dbReference>
<dbReference type="Gene3D" id="3.40.50.10130">
    <property type="match status" value="1"/>
</dbReference>
<dbReference type="SMART" id="SM00891">
    <property type="entry name" value="ERCC4"/>
    <property type="match status" value="1"/>
</dbReference>
<dbReference type="InterPro" id="IPR010994">
    <property type="entry name" value="RuvA_2-like"/>
</dbReference>
<dbReference type="SUPFAM" id="SSF52540">
    <property type="entry name" value="P-loop containing nucleoside triphosphate hydrolases"/>
    <property type="match status" value="1"/>
</dbReference>
<dbReference type="Pfam" id="PF02732">
    <property type="entry name" value="ERCC4"/>
    <property type="match status" value="1"/>
</dbReference>
<dbReference type="GO" id="GO:0140097">
    <property type="term" value="F:catalytic activity, acting on DNA"/>
    <property type="evidence" value="ECO:0007669"/>
    <property type="project" value="UniProtKB-ARBA"/>
</dbReference>
<dbReference type="Pfam" id="PF14520">
    <property type="entry name" value="HHH_5"/>
    <property type="match status" value="1"/>
</dbReference>
<dbReference type="SUPFAM" id="SSF52980">
    <property type="entry name" value="Restriction endonuclease-like"/>
    <property type="match status" value="1"/>
</dbReference>
<dbReference type="GO" id="GO:0006281">
    <property type="term" value="P:DNA repair"/>
    <property type="evidence" value="ECO:0007669"/>
    <property type="project" value="InterPro"/>
</dbReference>
<dbReference type="PROSITE" id="PS51194">
    <property type="entry name" value="HELICASE_CTER"/>
    <property type="match status" value="1"/>
</dbReference>
<dbReference type="InterPro" id="IPR027417">
    <property type="entry name" value="P-loop_NTPase"/>
</dbReference>
<evidence type="ECO:0000259" key="6">
    <source>
        <dbReference type="PROSITE" id="PS51194"/>
    </source>
</evidence>
<dbReference type="AlphaFoldDB" id="A0A832T7N7"/>
<sequence length="741" mass="84425">MPAWRRVNWNFLERREYQVSVAAEILDSMDNTLVVIPTGLGKTAIGVMVLSELVDEGRAVFLAPTVPLVNQHARFIERATRGLDVKALTGRVRPERRKVEWKKSDVIVATPHVIRNDIIEGRIDPDEASVVIFDEAHRAVGGYPYVYVSKEFNCLKVGLTASPGSDVKRIKEVVQNLGIERIIVKTEEDPDVKKYLGRVKVEWVDVELPEWFDNARRELQRAFERRLELLEDMGFLQSSRNVWVGKLLSLREEIREQMAKRRERASWCSRALGVVAEALRIARAREILETQGIEPFLRYVERLTERKRSSGGSSLRRILGDPNFQRAVRECKSASLRDEPDHPKLPEVEELVKDVESALVFTQYVDTAKLIADYLKEIGISVGVLLGKEHMKEHEQLDVIKSIKRGECRVLVSTSVGEEGLDLPTCEEVVLYEPVPSEIRTIQRIGRTARDGAVGNAHVLVARGSFPTLDEIYFHVARRREKKMLEAVMRVQEWLRKRKGKTTATSKNLRKLRSRAKTLDQFVGGGRSKRERDEVRPPSRAPVIVVDSRELNTKVVEHLRRKPVVLERDTLELADYVVGEGVGVERKSESDFARSLLDGRLMDQAREMTREFDRAVIIVEGNPRREIEPEAVDGALATLAVDFGISVLQSAGPEETAELLYRMAKRFEERQRPRPRKRRSTEDLRVEMLSCIPGVGPELARRLLDEFGSIGDVVNASPSELKRVKGIGERKAREIRRFLWS</sequence>
<dbReference type="SMART" id="SM00278">
    <property type="entry name" value="HhH1"/>
    <property type="match status" value="2"/>
</dbReference>
<keyword evidence="2" id="KW-0378">Hydrolase</keyword>
<dbReference type="EMBL" id="DUJS01000004">
    <property type="protein sequence ID" value="HII70877.1"/>
    <property type="molecule type" value="Genomic_DNA"/>
</dbReference>
<dbReference type="PANTHER" id="PTHR14025:SF20">
    <property type="entry name" value="FANCONI ANEMIA GROUP M PROTEIN"/>
    <property type="match status" value="1"/>
</dbReference>
<dbReference type="InterPro" id="IPR006166">
    <property type="entry name" value="ERCC4_domain"/>
</dbReference>
<organism evidence="7 8">
    <name type="scientific">Methanopyrus kandleri</name>
    <dbReference type="NCBI Taxonomy" id="2320"/>
    <lineage>
        <taxon>Archaea</taxon>
        <taxon>Methanobacteriati</taxon>
        <taxon>Methanobacteriota</taxon>
        <taxon>Methanomada group</taxon>
        <taxon>Methanopyri</taxon>
        <taxon>Methanopyrales</taxon>
        <taxon>Methanopyraceae</taxon>
        <taxon>Methanopyrus</taxon>
    </lineage>
</organism>
<evidence type="ECO:0000256" key="4">
    <source>
        <dbReference type="ARBA" id="ARBA00022840"/>
    </source>
</evidence>
<evidence type="ECO:0000313" key="8">
    <source>
        <dbReference type="Proteomes" id="UP000619545"/>
    </source>
</evidence>
<proteinExistence type="predicted"/>
<dbReference type="PANTHER" id="PTHR14025">
    <property type="entry name" value="FANCONI ANEMIA GROUP M FANCM FAMILY MEMBER"/>
    <property type="match status" value="1"/>
</dbReference>
<keyword evidence="3 7" id="KW-0347">Helicase</keyword>
<dbReference type="RefSeq" id="WP_011020046.1">
    <property type="nucleotide sequence ID" value="NZ_DUJS01000004.1"/>
</dbReference>
<protein>
    <submittedName>
        <fullName evidence="7">DEAD/DEAH box helicase</fullName>
    </submittedName>
</protein>
<dbReference type="InterPro" id="IPR014001">
    <property type="entry name" value="Helicase_ATP-bd"/>
</dbReference>
<dbReference type="Pfam" id="PF21210">
    <property type="entry name" value="RNA_helicase_helical"/>
    <property type="match status" value="1"/>
</dbReference>
<dbReference type="CDD" id="cd12089">
    <property type="entry name" value="Hef_ID"/>
    <property type="match status" value="1"/>
</dbReference>
<dbReference type="InterPro" id="IPR011335">
    <property type="entry name" value="Restrct_endonuc-II-like"/>
</dbReference>
<reference evidence="7" key="1">
    <citation type="journal article" date="2020" name="bioRxiv">
        <title>A rank-normalized archaeal taxonomy based on genome phylogeny resolves widespread incomplete and uneven classifications.</title>
        <authorList>
            <person name="Rinke C."/>
            <person name="Chuvochina M."/>
            <person name="Mussig A.J."/>
            <person name="Chaumeil P.-A."/>
            <person name="Waite D.W."/>
            <person name="Whitman W.B."/>
            <person name="Parks D.H."/>
            <person name="Hugenholtz P."/>
        </authorList>
    </citation>
    <scope>NUCLEOTIDE SEQUENCE</scope>
    <source>
        <strain evidence="7">UBA8853</strain>
    </source>
</reference>
<dbReference type="Pfam" id="PF00270">
    <property type="entry name" value="DEAD"/>
    <property type="match status" value="1"/>
</dbReference>